<evidence type="ECO:0000313" key="3">
    <source>
        <dbReference type="Proteomes" id="UP001154240"/>
    </source>
</evidence>
<dbReference type="NCBIfam" id="TIGR02532">
    <property type="entry name" value="IV_pilin_GFxxxE"/>
    <property type="match status" value="1"/>
</dbReference>
<evidence type="ECO:0000313" key="2">
    <source>
        <dbReference type="EMBL" id="MDG4475729.1"/>
    </source>
</evidence>
<reference evidence="2" key="2">
    <citation type="submission" date="2022-10" db="EMBL/GenBank/DDBJ databases">
        <authorList>
            <person name="Aronson H.S."/>
        </authorList>
    </citation>
    <scope>NUCLEOTIDE SEQUENCE</scope>
    <source>
        <strain evidence="2">RS19-109</strain>
    </source>
</reference>
<evidence type="ECO:0000256" key="1">
    <source>
        <dbReference type="SAM" id="Phobius"/>
    </source>
</evidence>
<reference evidence="2" key="1">
    <citation type="journal article" date="2022" name="bioRxiv">
        <title>Thiovibrio frasassiensisgen. nov., sp. nov., an autotrophic, elemental sulfur disproportionating bacterium isolated from sulfidic karst sediment, and proposal of Thiovibrionaceae fam. nov.</title>
        <authorList>
            <person name="Aronson H."/>
            <person name="Thomas C."/>
            <person name="Bhattacharyya M."/>
            <person name="Eckstein S."/>
            <person name="Jensen S."/>
            <person name="Barco R."/>
            <person name="Macalady J."/>
            <person name="Amend J."/>
        </authorList>
    </citation>
    <scope>NUCLEOTIDE SEQUENCE</scope>
    <source>
        <strain evidence="2">RS19-109</strain>
    </source>
</reference>
<sequence length="162" mass="17181">MRNGERGFTIIEVLIAMLVLATGILGAAVLQITSIRGNSSAFEMNEAGALDAASLESLLAESYAAGGLTSTQLSTMMGVPMGTLVDMDGDGQAGLNDNTVATADYNVAQGRYTLFVNVWSYTPPAPAVPNVRHRIRAIMQWQGILGIRRQIVLNSVRGTKVP</sequence>
<feature type="transmembrane region" description="Helical" evidence="1">
    <location>
        <begin position="7"/>
        <end position="30"/>
    </location>
</feature>
<keyword evidence="3" id="KW-1185">Reference proteome</keyword>
<gene>
    <name evidence="2" type="ORF">OLX77_06085</name>
</gene>
<name>A0A9X4MIZ4_9BACT</name>
<dbReference type="AlphaFoldDB" id="A0A9X4MIZ4"/>
<dbReference type="InterPro" id="IPR012902">
    <property type="entry name" value="N_methyl_site"/>
</dbReference>
<dbReference type="Pfam" id="PF07963">
    <property type="entry name" value="N_methyl"/>
    <property type="match status" value="1"/>
</dbReference>
<dbReference type="RefSeq" id="WP_307632703.1">
    <property type="nucleotide sequence ID" value="NZ_JAPHEH010000001.1"/>
</dbReference>
<protein>
    <submittedName>
        <fullName evidence="2">Prepilin-type N-terminal cleavage/methylation domain-containing protein</fullName>
    </submittedName>
</protein>
<dbReference type="Proteomes" id="UP001154240">
    <property type="component" value="Unassembled WGS sequence"/>
</dbReference>
<comment type="caution">
    <text evidence="2">The sequence shown here is derived from an EMBL/GenBank/DDBJ whole genome shotgun (WGS) entry which is preliminary data.</text>
</comment>
<keyword evidence="1" id="KW-0812">Transmembrane</keyword>
<keyword evidence="1" id="KW-1133">Transmembrane helix</keyword>
<accession>A0A9X4MIZ4</accession>
<dbReference type="EMBL" id="JAPHEH010000001">
    <property type="protein sequence ID" value="MDG4475729.1"/>
    <property type="molecule type" value="Genomic_DNA"/>
</dbReference>
<keyword evidence="1" id="KW-0472">Membrane</keyword>
<proteinExistence type="predicted"/>
<organism evidence="2 3">
    <name type="scientific">Thiovibrio frasassiensis</name>
    <dbReference type="NCBI Taxonomy" id="2984131"/>
    <lineage>
        <taxon>Bacteria</taxon>
        <taxon>Pseudomonadati</taxon>
        <taxon>Thermodesulfobacteriota</taxon>
        <taxon>Desulfobulbia</taxon>
        <taxon>Desulfobulbales</taxon>
        <taxon>Thiovibrionaceae</taxon>
        <taxon>Thiovibrio</taxon>
    </lineage>
</organism>